<feature type="transmembrane region" description="Helical" evidence="6">
    <location>
        <begin position="138"/>
        <end position="157"/>
    </location>
</feature>
<feature type="transmembrane region" description="Helical" evidence="6">
    <location>
        <begin position="77"/>
        <end position="100"/>
    </location>
</feature>
<dbReference type="RefSeq" id="WP_188365910.1">
    <property type="nucleotide sequence ID" value="NZ_BAABJF010000031.1"/>
</dbReference>
<keyword evidence="6" id="KW-1003">Cell membrane</keyword>
<accession>A0A917FSB3</accession>
<dbReference type="Proteomes" id="UP000605253">
    <property type="component" value="Unassembled WGS sequence"/>
</dbReference>
<comment type="caution">
    <text evidence="7">The sequence shown here is derived from an EMBL/GenBank/DDBJ whole genome shotgun (WGS) entry which is preliminary data.</text>
</comment>
<feature type="transmembrane region" description="Helical" evidence="6">
    <location>
        <begin position="240"/>
        <end position="257"/>
    </location>
</feature>
<feature type="transmembrane region" description="Helical" evidence="6">
    <location>
        <begin position="106"/>
        <end position="126"/>
    </location>
</feature>
<feature type="transmembrane region" description="Helical" evidence="6">
    <location>
        <begin position="177"/>
        <end position="199"/>
    </location>
</feature>
<dbReference type="PANTHER" id="PTHR43483">
    <property type="entry name" value="MEMBRANE TRANSPORTER PROTEIN HI_0806-RELATED"/>
    <property type="match status" value="1"/>
</dbReference>
<reference evidence="7" key="2">
    <citation type="submission" date="2020-09" db="EMBL/GenBank/DDBJ databases">
        <authorList>
            <person name="Sun Q."/>
            <person name="Zhou Y."/>
        </authorList>
    </citation>
    <scope>NUCLEOTIDE SEQUENCE</scope>
    <source>
        <strain evidence="7">CGMCC 1.12181</strain>
    </source>
</reference>
<evidence type="ECO:0000313" key="7">
    <source>
        <dbReference type="EMBL" id="GGG01251.1"/>
    </source>
</evidence>
<reference evidence="7" key="1">
    <citation type="journal article" date="2014" name="Int. J. Syst. Evol. Microbiol.">
        <title>Complete genome sequence of Corynebacterium casei LMG S-19264T (=DSM 44701T), isolated from a smear-ripened cheese.</title>
        <authorList>
            <consortium name="US DOE Joint Genome Institute (JGI-PGF)"/>
            <person name="Walter F."/>
            <person name="Albersmeier A."/>
            <person name="Kalinowski J."/>
            <person name="Ruckert C."/>
        </authorList>
    </citation>
    <scope>NUCLEOTIDE SEQUENCE</scope>
    <source>
        <strain evidence="7">CGMCC 1.12181</strain>
    </source>
</reference>
<gene>
    <name evidence="7" type="ORF">GCM10011365_23090</name>
</gene>
<proteinExistence type="inferred from homology"/>
<dbReference type="PANTHER" id="PTHR43483:SF3">
    <property type="entry name" value="MEMBRANE TRANSPORTER PROTEIN HI_0806-RELATED"/>
    <property type="match status" value="1"/>
</dbReference>
<keyword evidence="8" id="KW-1185">Reference proteome</keyword>
<evidence type="ECO:0000256" key="2">
    <source>
        <dbReference type="ARBA" id="ARBA00009142"/>
    </source>
</evidence>
<dbReference type="EMBL" id="BMEO01000013">
    <property type="protein sequence ID" value="GGG01251.1"/>
    <property type="molecule type" value="Genomic_DNA"/>
</dbReference>
<keyword evidence="5 6" id="KW-0472">Membrane</keyword>
<dbReference type="InterPro" id="IPR002781">
    <property type="entry name" value="TM_pro_TauE-like"/>
</dbReference>
<name>A0A917FSB3_9GAMM</name>
<feature type="transmembrane region" description="Helical" evidence="6">
    <location>
        <begin position="46"/>
        <end position="65"/>
    </location>
</feature>
<organism evidence="7 8">
    <name type="scientific">Marinicella pacifica</name>
    <dbReference type="NCBI Taxonomy" id="1171543"/>
    <lineage>
        <taxon>Bacteria</taxon>
        <taxon>Pseudomonadati</taxon>
        <taxon>Pseudomonadota</taxon>
        <taxon>Gammaproteobacteria</taxon>
        <taxon>Lysobacterales</taxon>
        <taxon>Marinicellaceae</taxon>
        <taxon>Marinicella</taxon>
    </lineage>
</organism>
<evidence type="ECO:0000256" key="4">
    <source>
        <dbReference type="ARBA" id="ARBA00022989"/>
    </source>
</evidence>
<comment type="similarity">
    <text evidence="2 6">Belongs to the 4-toluene sulfonate uptake permease (TSUP) (TC 2.A.102) family.</text>
</comment>
<evidence type="ECO:0000256" key="5">
    <source>
        <dbReference type="ARBA" id="ARBA00023136"/>
    </source>
</evidence>
<sequence>MLSAVLLLLLGLVMGFFAGLFGIGGGAIMVPALSAYYLWQGVAESQVIHMALATSLSVILFNSLINIKTHLAHRAVLGHLLIHLVPAVILGSAVASWWALQLSGRTVALVFLILMLFIAAQMLFDFKPKRNRPQRLKAVVLWPAGLIIGLLSALIAIGGGSLTVPFLHWHRISIQKAIGTAAALGFFIALSGTLTYVFLTHGRTNGSYVDWSATVLIVAGAFFSTRFGAHMTHRLPTQQLRVGFALLIVLLALRMYLT</sequence>
<dbReference type="GO" id="GO:0005886">
    <property type="term" value="C:plasma membrane"/>
    <property type="evidence" value="ECO:0007669"/>
    <property type="project" value="UniProtKB-SubCell"/>
</dbReference>
<dbReference type="AlphaFoldDB" id="A0A917FSB3"/>
<keyword evidence="3 6" id="KW-0812">Transmembrane</keyword>
<keyword evidence="4 6" id="KW-1133">Transmembrane helix</keyword>
<feature type="transmembrane region" description="Helical" evidence="6">
    <location>
        <begin position="211"/>
        <end position="228"/>
    </location>
</feature>
<evidence type="ECO:0000256" key="1">
    <source>
        <dbReference type="ARBA" id="ARBA00004141"/>
    </source>
</evidence>
<evidence type="ECO:0000256" key="6">
    <source>
        <dbReference type="RuleBase" id="RU363041"/>
    </source>
</evidence>
<evidence type="ECO:0000313" key="8">
    <source>
        <dbReference type="Proteomes" id="UP000605253"/>
    </source>
</evidence>
<dbReference type="Pfam" id="PF01925">
    <property type="entry name" value="TauE"/>
    <property type="match status" value="1"/>
</dbReference>
<evidence type="ECO:0000256" key="3">
    <source>
        <dbReference type="ARBA" id="ARBA00022692"/>
    </source>
</evidence>
<comment type="subcellular location">
    <subcellularLocation>
        <location evidence="6">Cell membrane</location>
        <topology evidence="6">Multi-pass membrane protein</topology>
    </subcellularLocation>
    <subcellularLocation>
        <location evidence="1">Membrane</location>
        <topology evidence="1">Multi-pass membrane protein</topology>
    </subcellularLocation>
</comment>
<protein>
    <recommendedName>
        <fullName evidence="6">Probable membrane transporter protein</fullName>
    </recommendedName>
</protein>